<dbReference type="PROSITE" id="PS51450">
    <property type="entry name" value="LRR"/>
    <property type="match status" value="2"/>
</dbReference>
<dbReference type="EMBL" id="GL882928">
    <property type="protein sequence ID" value="EGF76033.1"/>
    <property type="molecule type" value="Genomic_DNA"/>
</dbReference>
<keyword evidence="1" id="KW-0433">Leucine-rich repeat</keyword>
<evidence type="ECO:0008006" key="6">
    <source>
        <dbReference type="Google" id="ProtNLM"/>
    </source>
</evidence>
<dbReference type="PANTHER" id="PTHR22708">
    <property type="entry name" value="LEUCINE-RICH REPEAT-CONTAINING PROTEIN 56"/>
    <property type="match status" value="1"/>
</dbReference>
<dbReference type="RefSeq" id="XP_006683345.1">
    <property type="nucleotide sequence ID" value="XM_006683282.1"/>
</dbReference>
<dbReference type="InterPro" id="IPR025875">
    <property type="entry name" value="Leu-rich_rpt_4"/>
</dbReference>
<evidence type="ECO:0000313" key="4">
    <source>
        <dbReference type="EMBL" id="EGF76033.1"/>
    </source>
</evidence>
<evidence type="ECO:0000256" key="1">
    <source>
        <dbReference type="ARBA" id="ARBA00022614"/>
    </source>
</evidence>
<dbReference type="Proteomes" id="UP000007241">
    <property type="component" value="Unassembled WGS sequence"/>
</dbReference>
<dbReference type="InParanoid" id="F4PFG0"/>
<dbReference type="STRING" id="684364.F4PFG0"/>
<gene>
    <name evidence="4" type="ORF">BATDEDRAFT_93107</name>
</gene>
<dbReference type="Gene3D" id="3.80.10.10">
    <property type="entry name" value="Ribonuclease Inhibitor"/>
    <property type="match status" value="1"/>
</dbReference>
<keyword evidence="2" id="KW-0677">Repeat</keyword>
<dbReference type="PANTHER" id="PTHR22708:SF0">
    <property type="entry name" value="LEUCINE-RICH REPEAT-CONTAINING PROTEIN 56"/>
    <property type="match status" value="1"/>
</dbReference>
<dbReference type="SUPFAM" id="SSF52058">
    <property type="entry name" value="L domain-like"/>
    <property type="match status" value="1"/>
</dbReference>
<protein>
    <recommendedName>
        <fullName evidence="6">Leucine-rich repeat-containing protein 56</fullName>
    </recommendedName>
</protein>
<evidence type="ECO:0000256" key="3">
    <source>
        <dbReference type="SAM" id="MobiDB-lite"/>
    </source>
</evidence>
<dbReference type="InterPro" id="IPR040091">
    <property type="entry name" value="LRRC56"/>
</dbReference>
<dbReference type="InterPro" id="IPR001611">
    <property type="entry name" value="Leu-rich_rpt"/>
</dbReference>
<dbReference type="InterPro" id="IPR032675">
    <property type="entry name" value="LRR_dom_sf"/>
</dbReference>
<dbReference type="HOGENOM" id="CLU_660529_0_0_1"/>
<name>F4PFG0_BATDJ</name>
<keyword evidence="5" id="KW-1185">Reference proteome</keyword>
<evidence type="ECO:0000256" key="2">
    <source>
        <dbReference type="ARBA" id="ARBA00022737"/>
    </source>
</evidence>
<organism evidence="4 5">
    <name type="scientific">Batrachochytrium dendrobatidis (strain JAM81 / FGSC 10211)</name>
    <name type="common">Frog chytrid fungus</name>
    <dbReference type="NCBI Taxonomy" id="684364"/>
    <lineage>
        <taxon>Eukaryota</taxon>
        <taxon>Fungi</taxon>
        <taxon>Fungi incertae sedis</taxon>
        <taxon>Chytridiomycota</taxon>
        <taxon>Chytridiomycota incertae sedis</taxon>
        <taxon>Chytridiomycetes</taxon>
        <taxon>Rhizophydiales</taxon>
        <taxon>Rhizophydiales incertae sedis</taxon>
        <taxon>Batrachochytrium</taxon>
    </lineage>
</organism>
<sequence>MPLNTELTDLLDDYLSQEKLISLTGVTDLNCVKFLEIQVDSRSIGLGQLGKFVPNIEQLKLNNSHVECIRYSSCIVIANQSFTKSIHRDLGTGFTNLRVLWMPRCELAFIDGIGSLRSLKELYLAYNRITDISSIGMLEELEILDLESNLISDLEQIEHLAVCPNLEELSLQGNPLDLFQKVLNKNMDDPKGKFIDTIQAYREIIGKTIPQLKILDDYSIGELHVQYETNFNINTGISTVLTGNPIMLLRARRKDRPRSTSTSNYSAAFEDASFTVDHPSSPSTSCTECVEKRIPLVGMNIVELPTLSNSENKNATLLNSQMPTANLLLSATSNTLSQIVFTEKTELNSKCPNGTNAGTASVPTPPTSAPKHQIDIGRSRRRINISSVTAKYRQQEDVGVTLVDDLRPPLNRYHIY</sequence>
<evidence type="ECO:0000313" key="5">
    <source>
        <dbReference type="Proteomes" id="UP000007241"/>
    </source>
</evidence>
<dbReference type="AlphaFoldDB" id="F4PFG0"/>
<feature type="region of interest" description="Disordered" evidence="3">
    <location>
        <begin position="350"/>
        <end position="374"/>
    </location>
</feature>
<dbReference type="Pfam" id="PF12799">
    <property type="entry name" value="LRR_4"/>
    <property type="match status" value="1"/>
</dbReference>
<dbReference type="OrthoDB" id="676979at2759"/>
<dbReference type="GeneID" id="18244904"/>
<proteinExistence type="predicted"/>
<reference evidence="4 5" key="1">
    <citation type="submission" date="2009-12" db="EMBL/GenBank/DDBJ databases">
        <title>The draft genome of Batrachochytrium dendrobatidis.</title>
        <authorList>
            <consortium name="US DOE Joint Genome Institute (JGI-PGF)"/>
            <person name="Kuo A."/>
            <person name="Salamov A."/>
            <person name="Schmutz J."/>
            <person name="Lucas S."/>
            <person name="Pitluck S."/>
            <person name="Rosenblum E."/>
            <person name="Stajich J."/>
            <person name="Eisen M."/>
            <person name="Grigoriev I.V."/>
        </authorList>
    </citation>
    <scope>NUCLEOTIDE SEQUENCE [LARGE SCALE GENOMIC DNA]</scope>
    <source>
        <strain evidence="5">JAM81 / FGSC 10211</strain>
    </source>
</reference>
<accession>F4PFG0</accession>